<accession>A0ACA9MXQ1</accession>
<reference evidence="1" key="1">
    <citation type="submission" date="2021-06" db="EMBL/GenBank/DDBJ databases">
        <authorList>
            <person name="Kallberg Y."/>
            <person name="Tangrot J."/>
            <person name="Rosling A."/>
        </authorList>
    </citation>
    <scope>NUCLEOTIDE SEQUENCE</scope>
    <source>
        <strain evidence="1">AU212A</strain>
    </source>
</reference>
<name>A0ACA9MXQ1_9GLOM</name>
<proteinExistence type="predicted"/>
<sequence>MPKVKTRYYSVRNGEKSGIYKSWDEYYQHIKDYPKARYKKFNTLKEAQEFKEGINKETKKKKQTTLKFSNDELLIDNDRIVVYTDGTCEDNGDDNAKGGIGVFFGDNDPRNLSEELPSELQTNNRAEIYAVIRAIKNCKDDSKILEIKTDSTYVINACERWIKKWVDNDWYRDDKKTKLVKNKDILFKLYNLIETRKKIIFTHVKSHSGIHGNKEADTLAKSSIKK</sequence>
<dbReference type="Proteomes" id="UP000789860">
    <property type="component" value="Unassembled WGS sequence"/>
</dbReference>
<evidence type="ECO:0000313" key="2">
    <source>
        <dbReference type="Proteomes" id="UP000789860"/>
    </source>
</evidence>
<comment type="caution">
    <text evidence="1">The sequence shown here is derived from an EMBL/GenBank/DDBJ whole genome shotgun (WGS) entry which is preliminary data.</text>
</comment>
<protein>
    <submittedName>
        <fullName evidence="1">2031_t:CDS:1</fullName>
    </submittedName>
</protein>
<gene>
    <name evidence="1" type="ORF">SCALOS_LOCUS7575</name>
</gene>
<evidence type="ECO:0000313" key="1">
    <source>
        <dbReference type="EMBL" id="CAG8618769.1"/>
    </source>
</evidence>
<organism evidence="1 2">
    <name type="scientific">Scutellospora calospora</name>
    <dbReference type="NCBI Taxonomy" id="85575"/>
    <lineage>
        <taxon>Eukaryota</taxon>
        <taxon>Fungi</taxon>
        <taxon>Fungi incertae sedis</taxon>
        <taxon>Mucoromycota</taxon>
        <taxon>Glomeromycotina</taxon>
        <taxon>Glomeromycetes</taxon>
        <taxon>Diversisporales</taxon>
        <taxon>Gigasporaceae</taxon>
        <taxon>Scutellospora</taxon>
    </lineage>
</organism>
<keyword evidence="2" id="KW-1185">Reference proteome</keyword>
<dbReference type="EMBL" id="CAJVPM010017223">
    <property type="protein sequence ID" value="CAG8618769.1"/>
    <property type="molecule type" value="Genomic_DNA"/>
</dbReference>